<keyword evidence="3" id="KW-0805">Transcription regulation</keyword>
<keyword evidence="4" id="KW-0238">DNA-binding</keyword>
<keyword evidence="1" id="KW-0597">Phosphoprotein</keyword>
<dbReference type="PANTHER" id="PTHR44591">
    <property type="entry name" value="STRESS RESPONSE REGULATOR PROTEIN 1"/>
    <property type="match status" value="1"/>
</dbReference>
<protein>
    <recommendedName>
        <fullName evidence="6">Response regulatory domain-containing protein</fullName>
    </recommendedName>
</protein>
<feature type="domain" description="Response regulatory" evidence="6">
    <location>
        <begin position="5"/>
        <end position="129"/>
    </location>
</feature>
<dbReference type="PANTHER" id="PTHR44591:SF3">
    <property type="entry name" value="RESPONSE REGULATORY DOMAIN-CONTAINING PROTEIN"/>
    <property type="match status" value="1"/>
</dbReference>
<evidence type="ECO:0000256" key="5">
    <source>
        <dbReference type="ARBA" id="ARBA00023163"/>
    </source>
</evidence>
<dbReference type="GO" id="GO:0003677">
    <property type="term" value="F:DNA binding"/>
    <property type="evidence" value="ECO:0007669"/>
    <property type="project" value="UniProtKB-KW"/>
</dbReference>
<dbReference type="FunFam" id="3.40.50.2300:FF:000001">
    <property type="entry name" value="DNA-binding response regulator PhoB"/>
    <property type="match status" value="1"/>
</dbReference>
<dbReference type="Pfam" id="PF00072">
    <property type="entry name" value="Response_reg"/>
    <property type="match status" value="1"/>
</dbReference>
<dbReference type="PROSITE" id="PS50110">
    <property type="entry name" value="RESPONSE_REGULATORY"/>
    <property type="match status" value="1"/>
</dbReference>
<evidence type="ECO:0000256" key="1">
    <source>
        <dbReference type="ARBA" id="ARBA00022553"/>
    </source>
</evidence>
<evidence type="ECO:0000256" key="2">
    <source>
        <dbReference type="ARBA" id="ARBA00023012"/>
    </source>
</evidence>
<name>A0A3B1CSK9_9ZZZZ</name>
<gene>
    <name evidence="7" type="ORF">MNBD_NITROSPIRAE01-1701</name>
</gene>
<evidence type="ECO:0000256" key="3">
    <source>
        <dbReference type="ARBA" id="ARBA00023015"/>
    </source>
</evidence>
<dbReference type="Gene3D" id="3.40.50.2300">
    <property type="match status" value="1"/>
</dbReference>
<dbReference type="AlphaFoldDB" id="A0A3B1CSK9"/>
<evidence type="ECO:0000256" key="4">
    <source>
        <dbReference type="ARBA" id="ARBA00023125"/>
    </source>
</evidence>
<dbReference type="GO" id="GO:0000160">
    <property type="term" value="P:phosphorelay signal transduction system"/>
    <property type="evidence" value="ECO:0007669"/>
    <property type="project" value="UniProtKB-KW"/>
</dbReference>
<evidence type="ECO:0000259" key="6">
    <source>
        <dbReference type="PROSITE" id="PS50110"/>
    </source>
</evidence>
<accession>A0A3B1CSK9</accession>
<proteinExistence type="predicted"/>
<dbReference type="InterPro" id="IPR011006">
    <property type="entry name" value="CheY-like_superfamily"/>
</dbReference>
<dbReference type="SUPFAM" id="SSF52172">
    <property type="entry name" value="CheY-like"/>
    <property type="match status" value="1"/>
</dbReference>
<keyword evidence="2" id="KW-0902">Two-component regulatory system</keyword>
<organism evidence="7">
    <name type="scientific">hydrothermal vent metagenome</name>
    <dbReference type="NCBI Taxonomy" id="652676"/>
    <lineage>
        <taxon>unclassified sequences</taxon>
        <taxon>metagenomes</taxon>
        <taxon>ecological metagenomes</taxon>
    </lineage>
</organism>
<dbReference type="InterPro" id="IPR001789">
    <property type="entry name" value="Sig_transdc_resp-reg_receiver"/>
</dbReference>
<keyword evidence="5" id="KW-0804">Transcription</keyword>
<evidence type="ECO:0000313" key="7">
    <source>
        <dbReference type="EMBL" id="VAX26968.1"/>
    </source>
</evidence>
<dbReference type="InterPro" id="IPR050595">
    <property type="entry name" value="Bact_response_regulator"/>
</dbReference>
<dbReference type="CDD" id="cd17574">
    <property type="entry name" value="REC_OmpR"/>
    <property type="match status" value="1"/>
</dbReference>
<sequence length="131" mass="14838">MAKKKVLIVDDEPDILEGIQFHLEEEGYEVFTAINGWEALGAVRAIEPDLVLMDVMMPKENGYRVAKMIKDDVASSKIVKNIPIIILTARKLDAEPEREKMFDEFSQADVVLYKPFDLDELGVKVGELLED</sequence>
<dbReference type="SMART" id="SM00448">
    <property type="entry name" value="REC"/>
    <property type="match status" value="1"/>
</dbReference>
<dbReference type="EMBL" id="UOGF01000021">
    <property type="protein sequence ID" value="VAX26968.1"/>
    <property type="molecule type" value="Genomic_DNA"/>
</dbReference>
<reference evidence="7" key="1">
    <citation type="submission" date="2018-06" db="EMBL/GenBank/DDBJ databases">
        <authorList>
            <person name="Zhirakovskaya E."/>
        </authorList>
    </citation>
    <scope>NUCLEOTIDE SEQUENCE</scope>
</reference>